<dbReference type="RefSeq" id="WP_350242808.1">
    <property type="nucleotide sequence ID" value="NZ_CP158299.1"/>
</dbReference>
<dbReference type="PROSITE" id="PS51704">
    <property type="entry name" value="GP_PDE"/>
    <property type="match status" value="1"/>
</dbReference>
<dbReference type="AlphaFoldDB" id="A0AAU7U8G5"/>
<name>A0AAU7U8G5_9DEIO</name>
<sequence length="228" mass="25518">MSAAPLLLGHRGTPRRHRENTLIGFQAALDAGLDGVELDVRRLLDGTLVVHHDLELLDGRPLNTLTRSQLEPHPVPLLADVLAWASQTGAYLNVELKFEGAQVDDRVARTCQAIRQHGLQRRVILSSFQPLQLRAARQLMPELERGLLYHRRYPLDLVPRVGRWLDVAALHPHHSLIDGPLMDVARRHGWRVNAWTVNDVPEVSRLSRLGVAGLIGDVPDVLLSARTR</sequence>
<dbReference type="Pfam" id="PF03009">
    <property type="entry name" value="GDPD"/>
    <property type="match status" value="1"/>
</dbReference>
<dbReference type="PANTHER" id="PTHR46211">
    <property type="entry name" value="GLYCEROPHOSPHORYL DIESTER PHOSPHODIESTERASE"/>
    <property type="match status" value="1"/>
</dbReference>
<dbReference type="EMBL" id="CP158299">
    <property type="protein sequence ID" value="XBV84771.1"/>
    <property type="molecule type" value="Genomic_DNA"/>
</dbReference>
<organism evidence="2">
    <name type="scientific">Deinococcus sonorensis KR-87</name>
    <dbReference type="NCBI Taxonomy" id="694439"/>
    <lineage>
        <taxon>Bacteria</taxon>
        <taxon>Thermotogati</taxon>
        <taxon>Deinococcota</taxon>
        <taxon>Deinococci</taxon>
        <taxon>Deinococcales</taxon>
        <taxon>Deinococcaceae</taxon>
        <taxon>Deinococcus</taxon>
    </lineage>
</organism>
<reference evidence="2" key="1">
    <citation type="submission" date="2024-06" db="EMBL/GenBank/DDBJ databases">
        <title>Draft Genome Sequence of Deinococcus sonorensis Type Strain KR-87, a Biofilm Producing Representative of the Genus Deinococcus.</title>
        <authorList>
            <person name="Boren L.S."/>
            <person name="Grosso R.A."/>
            <person name="Hugenberg-Cox A.N."/>
            <person name="Hill J.T.E."/>
            <person name="Albert C.M."/>
            <person name="Tuohy J.M."/>
        </authorList>
    </citation>
    <scope>NUCLEOTIDE SEQUENCE</scope>
    <source>
        <strain evidence="2">KR-87</strain>
    </source>
</reference>
<evidence type="ECO:0000313" key="2">
    <source>
        <dbReference type="EMBL" id="XBV84771.1"/>
    </source>
</evidence>
<gene>
    <name evidence="2" type="ORF">ABOD76_15145</name>
</gene>
<protein>
    <submittedName>
        <fullName evidence="2">Glycerophosphodiester phosphodiesterase</fullName>
    </submittedName>
</protein>
<accession>A0AAU7U8G5</accession>
<dbReference type="GO" id="GO:0008081">
    <property type="term" value="F:phosphoric diester hydrolase activity"/>
    <property type="evidence" value="ECO:0007669"/>
    <property type="project" value="InterPro"/>
</dbReference>
<dbReference type="KEGG" id="dsc:ABOD76_15145"/>
<dbReference type="Gene3D" id="3.20.20.190">
    <property type="entry name" value="Phosphatidylinositol (PI) phosphodiesterase"/>
    <property type="match status" value="1"/>
</dbReference>
<dbReference type="GO" id="GO:0006629">
    <property type="term" value="P:lipid metabolic process"/>
    <property type="evidence" value="ECO:0007669"/>
    <property type="project" value="InterPro"/>
</dbReference>
<dbReference type="PANTHER" id="PTHR46211:SF1">
    <property type="entry name" value="GLYCEROPHOSPHODIESTER PHOSPHODIESTERASE, CYTOPLASMIC"/>
    <property type="match status" value="1"/>
</dbReference>
<feature type="domain" description="GP-PDE" evidence="1">
    <location>
        <begin position="5"/>
        <end position="226"/>
    </location>
</feature>
<dbReference type="SUPFAM" id="SSF51695">
    <property type="entry name" value="PLC-like phosphodiesterases"/>
    <property type="match status" value="1"/>
</dbReference>
<evidence type="ECO:0000259" key="1">
    <source>
        <dbReference type="PROSITE" id="PS51704"/>
    </source>
</evidence>
<proteinExistence type="predicted"/>
<dbReference type="InterPro" id="IPR030395">
    <property type="entry name" value="GP_PDE_dom"/>
</dbReference>
<dbReference type="CDD" id="cd08556">
    <property type="entry name" value="GDPD"/>
    <property type="match status" value="1"/>
</dbReference>
<dbReference type="InterPro" id="IPR017946">
    <property type="entry name" value="PLC-like_Pdiesterase_TIM-brl"/>
</dbReference>